<evidence type="ECO:0000256" key="1">
    <source>
        <dbReference type="SAM" id="MobiDB-lite"/>
    </source>
</evidence>
<accession>A0A5S4ESD4</accession>
<dbReference type="OrthoDB" id="5298532at2"/>
<name>A0A5S4ESD4_9PROT</name>
<gene>
    <name evidence="2" type="ORF">ACCUM_1820</name>
</gene>
<organism evidence="2 3">
    <name type="scientific">Candidatus Accumulibacter phosphatis</name>
    <dbReference type="NCBI Taxonomy" id="327160"/>
    <lineage>
        <taxon>Bacteria</taxon>
        <taxon>Pseudomonadati</taxon>
        <taxon>Pseudomonadota</taxon>
        <taxon>Betaproteobacteria</taxon>
        <taxon>Candidatus Accumulibacter</taxon>
    </lineage>
</organism>
<proteinExistence type="predicted"/>
<feature type="region of interest" description="Disordered" evidence="1">
    <location>
        <begin position="1"/>
        <end position="29"/>
    </location>
</feature>
<evidence type="ECO:0000313" key="2">
    <source>
        <dbReference type="EMBL" id="TMQ78264.1"/>
    </source>
</evidence>
<sequence>MINNSKNVQQFERGTDCAGTDPAPDRSKEVGIPDALKNFDSLPDSASVRLPVVKALKACSAATVWRMVKRGDLPAPRKISERITAWNVGELRKALAA</sequence>
<feature type="compositionally biased region" description="Polar residues" evidence="1">
    <location>
        <begin position="1"/>
        <end position="12"/>
    </location>
</feature>
<dbReference type="InterPro" id="IPR010260">
    <property type="entry name" value="AlpA"/>
</dbReference>
<evidence type="ECO:0000313" key="3">
    <source>
        <dbReference type="Proteomes" id="UP000306324"/>
    </source>
</evidence>
<dbReference type="EMBL" id="SWAD01000009">
    <property type="protein sequence ID" value="TMQ78264.1"/>
    <property type="molecule type" value="Genomic_DNA"/>
</dbReference>
<reference evidence="2 3" key="1">
    <citation type="submission" date="2019-04" db="EMBL/GenBank/DDBJ databases">
        <title>A novel phosphate-accumulating bacterium identified in bioreactor for phosphate removal from wastewater.</title>
        <authorList>
            <person name="Kotlyarov R.Y."/>
            <person name="Beletsky A.V."/>
            <person name="Kallistova A.Y."/>
            <person name="Dorofeev A.G."/>
            <person name="Nikolaev Y.Y."/>
            <person name="Pimenov N.V."/>
            <person name="Ravin N.V."/>
            <person name="Mardanov A.V."/>
        </authorList>
    </citation>
    <scope>NUCLEOTIDE SEQUENCE [LARGE SCALE GENOMIC DNA]</scope>
    <source>
        <strain evidence="2 3">Bin19</strain>
    </source>
</reference>
<keyword evidence="3" id="KW-1185">Reference proteome</keyword>
<dbReference type="AlphaFoldDB" id="A0A5S4ESD4"/>
<dbReference type="Proteomes" id="UP000306324">
    <property type="component" value="Unassembled WGS sequence"/>
</dbReference>
<protein>
    <submittedName>
        <fullName evidence="2">Uncharacterized protein</fullName>
    </submittedName>
</protein>
<comment type="caution">
    <text evidence="2">The sequence shown here is derived from an EMBL/GenBank/DDBJ whole genome shotgun (WGS) entry which is preliminary data.</text>
</comment>
<dbReference type="Pfam" id="PF05930">
    <property type="entry name" value="Phage_AlpA"/>
    <property type="match status" value="1"/>
</dbReference>